<sequence>MISAYAYLTETLKIPSTSITIGGDSAGANLCLAFLRYVEGHNTGIKPPSSAALVSPWVSPLESLSPTCTYQNEMAYSTDYLAMSNLQFGANAYAPSREIDGSAIPYIEPLGHYFATSVPIFAHYGECESFGPGIVAWAEGMRDVSGNEVELFCEEDAPHDTIASGNLLGWKESAHVVGSKIGAFVRAHSKNTHT</sequence>
<dbReference type="Proteomes" id="UP001265746">
    <property type="component" value="Unassembled WGS sequence"/>
</dbReference>
<dbReference type="InterPro" id="IPR050300">
    <property type="entry name" value="GDXG_lipolytic_enzyme"/>
</dbReference>
<evidence type="ECO:0000259" key="2">
    <source>
        <dbReference type="Pfam" id="PF07859"/>
    </source>
</evidence>
<dbReference type="SUPFAM" id="SSF53474">
    <property type="entry name" value="alpha/beta-Hydrolases"/>
    <property type="match status" value="1"/>
</dbReference>
<proteinExistence type="predicted"/>
<dbReference type="Pfam" id="PF07859">
    <property type="entry name" value="Abhydrolase_3"/>
    <property type="match status" value="1"/>
</dbReference>
<evidence type="ECO:0000313" key="3">
    <source>
        <dbReference type="EMBL" id="KAK2605467.1"/>
    </source>
</evidence>
<dbReference type="Gene3D" id="3.40.50.1820">
    <property type="entry name" value="alpha/beta hydrolase"/>
    <property type="match status" value="1"/>
</dbReference>
<keyword evidence="1" id="KW-0378">Hydrolase</keyword>
<dbReference type="AlphaFoldDB" id="A0AAD9W4B3"/>
<protein>
    <recommendedName>
        <fullName evidence="2">Alpha/beta hydrolase fold-3 domain-containing protein</fullName>
    </recommendedName>
</protein>
<gene>
    <name evidence="3" type="ORF">N8I77_008301</name>
</gene>
<dbReference type="GO" id="GO:0016787">
    <property type="term" value="F:hydrolase activity"/>
    <property type="evidence" value="ECO:0007669"/>
    <property type="project" value="UniProtKB-KW"/>
</dbReference>
<dbReference type="InterPro" id="IPR029058">
    <property type="entry name" value="AB_hydrolase_fold"/>
</dbReference>
<organism evidence="3 4">
    <name type="scientific">Phomopsis amygdali</name>
    <name type="common">Fusicoccum amygdali</name>
    <dbReference type="NCBI Taxonomy" id="1214568"/>
    <lineage>
        <taxon>Eukaryota</taxon>
        <taxon>Fungi</taxon>
        <taxon>Dikarya</taxon>
        <taxon>Ascomycota</taxon>
        <taxon>Pezizomycotina</taxon>
        <taxon>Sordariomycetes</taxon>
        <taxon>Sordariomycetidae</taxon>
        <taxon>Diaporthales</taxon>
        <taxon>Diaporthaceae</taxon>
        <taxon>Diaporthe</taxon>
    </lineage>
</organism>
<dbReference type="InterPro" id="IPR013094">
    <property type="entry name" value="AB_hydrolase_3"/>
</dbReference>
<feature type="domain" description="Alpha/beta hydrolase fold-3" evidence="2">
    <location>
        <begin position="3"/>
        <end position="161"/>
    </location>
</feature>
<comment type="caution">
    <text evidence="3">The sequence shown here is derived from an EMBL/GenBank/DDBJ whole genome shotgun (WGS) entry which is preliminary data.</text>
</comment>
<dbReference type="PANTHER" id="PTHR48081:SF8">
    <property type="entry name" value="ALPHA_BETA HYDROLASE FOLD-3 DOMAIN-CONTAINING PROTEIN-RELATED"/>
    <property type="match status" value="1"/>
</dbReference>
<dbReference type="PANTHER" id="PTHR48081">
    <property type="entry name" value="AB HYDROLASE SUPERFAMILY PROTEIN C4A8.06C"/>
    <property type="match status" value="1"/>
</dbReference>
<keyword evidence="4" id="KW-1185">Reference proteome</keyword>
<evidence type="ECO:0000313" key="4">
    <source>
        <dbReference type="Proteomes" id="UP001265746"/>
    </source>
</evidence>
<accession>A0AAD9W4B3</accession>
<reference evidence="3" key="1">
    <citation type="submission" date="2023-06" db="EMBL/GenBank/DDBJ databases">
        <authorList>
            <person name="Noh H."/>
        </authorList>
    </citation>
    <scope>NUCLEOTIDE SEQUENCE</scope>
    <source>
        <strain evidence="3">DUCC20226</strain>
    </source>
</reference>
<name>A0AAD9W4B3_PHOAM</name>
<evidence type="ECO:0000256" key="1">
    <source>
        <dbReference type="ARBA" id="ARBA00022801"/>
    </source>
</evidence>
<dbReference type="EMBL" id="JAUJFL010000004">
    <property type="protein sequence ID" value="KAK2605467.1"/>
    <property type="molecule type" value="Genomic_DNA"/>
</dbReference>